<proteinExistence type="predicted"/>
<keyword evidence="4" id="KW-0472">Membrane</keyword>
<dbReference type="EMBL" id="CP136892">
    <property type="protein sequence ID" value="WOL01423.1"/>
    <property type="molecule type" value="Genomic_DNA"/>
</dbReference>
<keyword evidence="3" id="KW-1133">Transmembrane helix</keyword>
<feature type="domain" description="GTD-binding" evidence="7">
    <location>
        <begin position="280"/>
        <end position="378"/>
    </location>
</feature>
<feature type="region of interest" description="Disordered" evidence="6">
    <location>
        <begin position="225"/>
        <end position="244"/>
    </location>
</feature>
<dbReference type="PANTHER" id="PTHR31422">
    <property type="entry name" value="BNAANNG28530D PROTEIN"/>
    <property type="match status" value="1"/>
</dbReference>
<evidence type="ECO:0000256" key="5">
    <source>
        <dbReference type="SAM" id="Coils"/>
    </source>
</evidence>
<dbReference type="AlphaFoldDB" id="A0AAQ3QA24"/>
<keyword evidence="2" id="KW-0812">Transmembrane</keyword>
<evidence type="ECO:0000313" key="8">
    <source>
        <dbReference type="EMBL" id="WOL01423.1"/>
    </source>
</evidence>
<gene>
    <name evidence="8" type="ORF">Cni_G10139</name>
</gene>
<comment type="subcellular location">
    <subcellularLocation>
        <location evidence="1">Membrane</location>
    </subcellularLocation>
</comment>
<evidence type="ECO:0000256" key="2">
    <source>
        <dbReference type="ARBA" id="ARBA00022692"/>
    </source>
</evidence>
<dbReference type="Pfam" id="PF04576">
    <property type="entry name" value="Zein-binding"/>
    <property type="match status" value="1"/>
</dbReference>
<evidence type="ECO:0000313" key="9">
    <source>
        <dbReference type="Proteomes" id="UP001327560"/>
    </source>
</evidence>
<keyword evidence="9" id="KW-1185">Reference proteome</keyword>
<evidence type="ECO:0000256" key="4">
    <source>
        <dbReference type="ARBA" id="ARBA00023136"/>
    </source>
</evidence>
<evidence type="ECO:0000259" key="7">
    <source>
        <dbReference type="PROSITE" id="PS51775"/>
    </source>
</evidence>
<dbReference type="GO" id="GO:0016020">
    <property type="term" value="C:membrane"/>
    <property type="evidence" value="ECO:0007669"/>
    <property type="project" value="UniProtKB-SubCell"/>
</dbReference>
<evidence type="ECO:0000256" key="3">
    <source>
        <dbReference type="ARBA" id="ARBA00022989"/>
    </source>
</evidence>
<organism evidence="8 9">
    <name type="scientific">Canna indica</name>
    <name type="common">Indian-shot</name>
    <dbReference type="NCBI Taxonomy" id="4628"/>
    <lineage>
        <taxon>Eukaryota</taxon>
        <taxon>Viridiplantae</taxon>
        <taxon>Streptophyta</taxon>
        <taxon>Embryophyta</taxon>
        <taxon>Tracheophyta</taxon>
        <taxon>Spermatophyta</taxon>
        <taxon>Magnoliopsida</taxon>
        <taxon>Liliopsida</taxon>
        <taxon>Zingiberales</taxon>
        <taxon>Cannaceae</taxon>
        <taxon>Canna</taxon>
    </lineage>
</organism>
<dbReference type="PROSITE" id="PS51775">
    <property type="entry name" value="GTD_BINDING"/>
    <property type="match status" value="1"/>
</dbReference>
<protein>
    <submittedName>
        <fullName evidence="8">Polyamine-modulated factor 1-binding protein 1-like</fullName>
    </submittedName>
</protein>
<name>A0AAQ3QA24_9LILI</name>
<sequence>MACGAMRSWNLASLVSAFLDLALAHLFLTAAALAFLASKFLALFGLTLPCSCRDGLEPGCLPSLLADYPARKVFDVHLALRERYPFDSACRRCRCCCCGNAELECGKKGDFGPVTRRLLDMEVGEGDEPFDVSRSCASNSNMLATNQSDEFQSRDSLGRDQMGVITGKEILRAEIPPVLLHRRRRRKNILVIKRKSSHASSTPPLQLRCQKRESDGTPFSCNIKQLTSEDNPSPGFTPVGDRLSGNQIGLAERDASDKSLKRSASCGTKHVCESINCEATITSDLKQTLEEERSARIALYLELEKERSAAATAAEEALAMILRLQEEKAAIEMEARQFQRMVEEKSAYDEEEMEILKEIILRREMEKHVLGKEVETYRSLMLRDGDAIQRIENCFLEVAQPLQENHYCSLDSSDDLEQVSIEVYPNIEKKENMKDNIQCVNDCVSLVTSHNKALSHCMAEDDFKKCHNIEELHPNRLDQGSECNVQDKSMVTMEMLSSSQKETSGYGKELTSHSNDEEDSSKTTLFMRHSQDTIETYTESSQLESDASVIDLHIIDDKIDMGEHGNNELLIGSRTNTVDLSTPDSALRCTSIKSTIHRSCSDMIKARHSIDGSCRRPSWLGLRRSSMSSVDNERFKLENEVEILRNRLKLIQHGREKLNLSVEQRENESQQREKESQHLQLLEEISLQLQEIRKVVEPGTSTRQSSLPPSCKVNLRRRHSVCTT</sequence>
<accession>A0AAQ3QA24</accession>
<feature type="coiled-coil region" evidence="5">
    <location>
        <begin position="314"/>
        <end position="341"/>
    </location>
</feature>
<evidence type="ECO:0000256" key="6">
    <source>
        <dbReference type="SAM" id="MobiDB-lite"/>
    </source>
</evidence>
<evidence type="ECO:0000256" key="1">
    <source>
        <dbReference type="ARBA" id="ARBA00004370"/>
    </source>
</evidence>
<feature type="region of interest" description="Disordered" evidence="6">
    <location>
        <begin position="191"/>
        <end position="216"/>
    </location>
</feature>
<feature type="coiled-coil region" evidence="5">
    <location>
        <begin position="627"/>
        <end position="675"/>
    </location>
</feature>
<feature type="region of interest" description="Disordered" evidence="6">
    <location>
        <begin position="496"/>
        <end position="524"/>
    </location>
</feature>
<dbReference type="Proteomes" id="UP001327560">
    <property type="component" value="Chromosome 3"/>
</dbReference>
<dbReference type="GO" id="GO:0080115">
    <property type="term" value="F:myosin XI tail binding"/>
    <property type="evidence" value="ECO:0007669"/>
    <property type="project" value="UniProtKB-ARBA"/>
</dbReference>
<keyword evidence="5" id="KW-0175">Coiled coil</keyword>
<dbReference type="InterPro" id="IPR007656">
    <property type="entry name" value="GTD-bd"/>
</dbReference>
<dbReference type="PANTHER" id="PTHR31422:SF3">
    <property type="entry name" value="GTD-BINDING DOMAIN-CONTAINING PROTEIN"/>
    <property type="match status" value="1"/>
</dbReference>
<reference evidence="8 9" key="1">
    <citation type="submission" date="2023-10" db="EMBL/GenBank/DDBJ databases">
        <title>Chromosome-scale genome assembly provides insights into flower coloration mechanisms of Canna indica.</title>
        <authorList>
            <person name="Li C."/>
        </authorList>
    </citation>
    <scope>NUCLEOTIDE SEQUENCE [LARGE SCALE GENOMIC DNA]</scope>
    <source>
        <tissue evidence="8">Flower</tissue>
    </source>
</reference>